<dbReference type="Gene3D" id="3.30.160.250">
    <property type="match status" value="1"/>
</dbReference>
<dbReference type="InterPro" id="IPR035069">
    <property type="entry name" value="TTHA1013/TTHA0281-like"/>
</dbReference>
<reference evidence="1 2" key="1">
    <citation type="submission" date="2023-07" db="EMBL/GenBank/DDBJ databases">
        <authorList>
            <person name="Girao M."/>
            <person name="Carvalho M.F."/>
        </authorList>
    </citation>
    <scope>NUCLEOTIDE SEQUENCE [LARGE SCALE GENOMIC DNA]</scope>
    <source>
        <strain evidence="1 2">66/93</strain>
    </source>
</reference>
<dbReference type="Proteomes" id="UP001348641">
    <property type="component" value="Unassembled WGS sequence"/>
</dbReference>
<gene>
    <name evidence="1" type="ORF">Q8A49_01235</name>
</gene>
<protein>
    <submittedName>
        <fullName evidence="1">Type II toxin-antitoxin system HicB family antitoxin</fullName>
    </submittedName>
</protein>
<evidence type="ECO:0000313" key="2">
    <source>
        <dbReference type="Proteomes" id="UP001348641"/>
    </source>
</evidence>
<comment type="caution">
    <text evidence="1">The sequence shown here is derived from an EMBL/GenBank/DDBJ whole genome shotgun (WGS) entry which is preliminary data.</text>
</comment>
<proteinExistence type="predicted"/>
<dbReference type="Pfam" id="PF24113">
    <property type="entry name" value="DUF7387"/>
    <property type="match status" value="1"/>
</dbReference>
<name>A0ABU7KJ31_9ACTN</name>
<sequence length="58" mass="6057">MAGTEPDDRILRHDPRAGGYVAHAVGVGVASQGETEEEALAALTEALELYFEDDGPTG</sequence>
<dbReference type="EMBL" id="JAUUCC010000002">
    <property type="protein sequence ID" value="MEE2049117.1"/>
    <property type="molecule type" value="Genomic_DNA"/>
</dbReference>
<accession>A0ABU7KJ31</accession>
<dbReference type="RefSeq" id="WP_330156419.1">
    <property type="nucleotide sequence ID" value="NZ_BAAAJA010000013.1"/>
</dbReference>
<organism evidence="1 2">
    <name type="scientific">Nocardiopsis tropica</name>
    <dbReference type="NCBI Taxonomy" id="109330"/>
    <lineage>
        <taxon>Bacteria</taxon>
        <taxon>Bacillati</taxon>
        <taxon>Actinomycetota</taxon>
        <taxon>Actinomycetes</taxon>
        <taxon>Streptosporangiales</taxon>
        <taxon>Nocardiopsidaceae</taxon>
        <taxon>Nocardiopsis</taxon>
    </lineage>
</organism>
<dbReference type="InterPro" id="IPR055811">
    <property type="entry name" value="DUF7387"/>
</dbReference>
<evidence type="ECO:0000313" key="1">
    <source>
        <dbReference type="EMBL" id="MEE2049117.1"/>
    </source>
</evidence>
<dbReference type="SUPFAM" id="SSF143100">
    <property type="entry name" value="TTHA1013/TTHA0281-like"/>
    <property type="match status" value="1"/>
</dbReference>